<organism evidence="2 3">
    <name type="scientific">Grus japonensis</name>
    <name type="common">Japanese crane</name>
    <name type="synonym">Red-crowned crane</name>
    <dbReference type="NCBI Taxonomy" id="30415"/>
    <lineage>
        <taxon>Eukaryota</taxon>
        <taxon>Metazoa</taxon>
        <taxon>Chordata</taxon>
        <taxon>Craniata</taxon>
        <taxon>Vertebrata</taxon>
        <taxon>Euteleostomi</taxon>
        <taxon>Archelosauria</taxon>
        <taxon>Archosauria</taxon>
        <taxon>Dinosauria</taxon>
        <taxon>Saurischia</taxon>
        <taxon>Theropoda</taxon>
        <taxon>Coelurosauria</taxon>
        <taxon>Aves</taxon>
        <taxon>Neognathae</taxon>
        <taxon>Neoaves</taxon>
        <taxon>Gruiformes</taxon>
        <taxon>Gruidae</taxon>
        <taxon>Grus</taxon>
    </lineage>
</organism>
<dbReference type="Proteomes" id="UP001623348">
    <property type="component" value="Unassembled WGS sequence"/>
</dbReference>
<feature type="chain" id="PRO_5044766802" evidence="1">
    <location>
        <begin position="16"/>
        <end position="104"/>
    </location>
</feature>
<gene>
    <name evidence="2" type="ORF">GRJ2_001408000</name>
</gene>
<accession>A0ABC9WXY2</accession>
<comment type="caution">
    <text evidence="2">The sequence shown here is derived from an EMBL/GenBank/DDBJ whole genome shotgun (WGS) entry which is preliminary data.</text>
</comment>
<proteinExistence type="predicted"/>
<evidence type="ECO:0000256" key="1">
    <source>
        <dbReference type="SAM" id="SignalP"/>
    </source>
</evidence>
<protein>
    <submittedName>
        <fullName evidence="2">Uncharacterized protein</fullName>
    </submittedName>
</protein>
<evidence type="ECO:0000313" key="2">
    <source>
        <dbReference type="EMBL" id="GAB0189427.1"/>
    </source>
</evidence>
<name>A0ABC9WXY2_GRUJA</name>
<keyword evidence="3" id="KW-1185">Reference proteome</keyword>
<dbReference type="AlphaFoldDB" id="A0ABC9WXY2"/>
<reference evidence="2 3" key="1">
    <citation type="submission" date="2024-06" db="EMBL/GenBank/DDBJ databases">
        <title>The draft genome of Grus japonensis, version 3.</title>
        <authorList>
            <person name="Nabeshima K."/>
            <person name="Suzuki S."/>
            <person name="Onuma M."/>
        </authorList>
    </citation>
    <scope>NUCLEOTIDE SEQUENCE [LARGE SCALE GENOMIC DNA]</scope>
    <source>
        <strain evidence="2 3">451A</strain>
    </source>
</reference>
<evidence type="ECO:0000313" key="3">
    <source>
        <dbReference type="Proteomes" id="UP001623348"/>
    </source>
</evidence>
<feature type="signal peptide" evidence="1">
    <location>
        <begin position="1"/>
        <end position="15"/>
    </location>
</feature>
<keyword evidence="1" id="KW-0732">Signal</keyword>
<dbReference type="EMBL" id="BAAFJT010000004">
    <property type="protein sequence ID" value="GAB0189427.1"/>
    <property type="molecule type" value="Genomic_DNA"/>
</dbReference>
<sequence>MFLWQKLMMNSFVLQFVELCSRHRDETITTTVPSPRPEAKKQSYIMDKLIILRKMAQKSGNVLHAVSQAQGEETTYSPSLCASRLGLLRILQGGPVSVGQVKRV</sequence>